<dbReference type="RefSeq" id="WP_183341169.1">
    <property type="nucleotide sequence ID" value="NZ_JACHNU010000002.1"/>
</dbReference>
<dbReference type="InterPro" id="IPR002933">
    <property type="entry name" value="Peptidase_M20"/>
</dbReference>
<name>A0A840ID65_9ACTN</name>
<evidence type="ECO:0000313" key="5">
    <source>
        <dbReference type="Proteomes" id="UP000585272"/>
    </source>
</evidence>
<dbReference type="Gene3D" id="3.30.70.360">
    <property type="match status" value="1"/>
</dbReference>
<keyword evidence="1" id="KW-0479">Metal-binding</keyword>
<proteinExistence type="predicted"/>
<dbReference type="Pfam" id="PF01546">
    <property type="entry name" value="Peptidase_M20"/>
    <property type="match status" value="1"/>
</dbReference>
<dbReference type="GO" id="GO:0009014">
    <property type="term" value="F:succinyl-diaminopimelate desuccinylase activity"/>
    <property type="evidence" value="ECO:0007669"/>
    <property type="project" value="UniProtKB-EC"/>
</dbReference>
<dbReference type="Proteomes" id="UP000585272">
    <property type="component" value="Unassembled WGS sequence"/>
</dbReference>
<evidence type="ECO:0000256" key="2">
    <source>
        <dbReference type="ARBA" id="ARBA00022801"/>
    </source>
</evidence>
<dbReference type="AlphaFoldDB" id="A0A840ID65"/>
<gene>
    <name evidence="4" type="ORF">BDZ31_001759</name>
</gene>
<sequence length="399" mass="42460">MSAQAPDLAAAALSGLDEVERRLVRFAQRLVATPSLPGEEAAVADLLVAELETLGYREIERDEHGNVVARIGSGPNRLMFNGHVDHVPPAAMDDPYGAQIVDAAAYGGSGFAIRGRGSCDMKANVAAGAYAAAFLDPQQLRDGTYVFTADVQEETDSPLGVPALLERGIRAEYGLSGESTQLDLYLGHRGKIQVDVTVKGRSSHASTPEDGVNAVYRAIPFLRALEQMPRTLPADELYGRGTVTVTDVRADPGAEVAVVPSGCTIRIDRRYVPSETPESALAEIRALVERVGRETGTAAEVALVNVYPLMSIPADHPLVDAGRAAIAAVTGSEPRLKTWRFGVNATFMGAAGIPTIGIGPGSEDFAHTRDEHVPIDQLVRASRIYADLIVRLCDGRSDR</sequence>
<dbReference type="SUPFAM" id="SSF55031">
    <property type="entry name" value="Bacterial exopeptidase dimerisation domain"/>
    <property type="match status" value="1"/>
</dbReference>
<evidence type="ECO:0000313" key="4">
    <source>
        <dbReference type="EMBL" id="MBB4662173.1"/>
    </source>
</evidence>
<dbReference type="Gene3D" id="3.40.630.10">
    <property type="entry name" value="Zn peptidases"/>
    <property type="match status" value="1"/>
</dbReference>
<dbReference type="EMBL" id="JACHNU010000002">
    <property type="protein sequence ID" value="MBB4662173.1"/>
    <property type="molecule type" value="Genomic_DNA"/>
</dbReference>
<dbReference type="InterPro" id="IPR050072">
    <property type="entry name" value="Peptidase_M20A"/>
</dbReference>
<dbReference type="Pfam" id="PF07687">
    <property type="entry name" value="M20_dimer"/>
    <property type="match status" value="1"/>
</dbReference>
<reference evidence="4 5" key="1">
    <citation type="submission" date="2020-08" db="EMBL/GenBank/DDBJ databases">
        <title>Genomic Encyclopedia of Archaeal and Bacterial Type Strains, Phase II (KMG-II): from individual species to whole genera.</title>
        <authorList>
            <person name="Goeker M."/>
        </authorList>
    </citation>
    <scope>NUCLEOTIDE SEQUENCE [LARGE SCALE GENOMIC DNA]</scope>
    <source>
        <strain evidence="4 5">DSM 23288</strain>
    </source>
</reference>
<protein>
    <submittedName>
        <fullName evidence="4">Succinyl-diaminopimelate desuccinylase</fullName>
        <ecNumber evidence="4">3.5.1.18</ecNumber>
    </submittedName>
</protein>
<dbReference type="InterPro" id="IPR011650">
    <property type="entry name" value="Peptidase_M20_dimer"/>
</dbReference>
<keyword evidence="5" id="KW-1185">Reference proteome</keyword>
<dbReference type="InterPro" id="IPR036264">
    <property type="entry name" value="Bact_exopeptidase_dim_dom"/>
</dbReference>
<dbReference type="SUPFAM" id="SSF53187">
    <property type="entry name" value="Zn-dependent exopeptidases"/>
    <property type="match status" value="1"/>
</dbReference>
<comment type="caution">
    <text evidence="4">The sequence shown here is derived from an EMBL/GenBank/DDBJ whole genome shotgun (WGS) entry which is preliminary data.</text>
</comment>
<evidence type="ECO:0000256" key="1">
    <source>
        <dbReference type="ARBA" id="ARBA00022723"/>
    </source>
</evidence>
<keyword evidence="2 4" id="KW-0378">Hydrolase</keyword>
<evidence type="ECO:0000259" key="3">
    <source>
        <dbReference type="Pfam" id="PF07687"/>
    </source>
</evidence>
<dbReference type="EC" id="3.5.1.18" evidence="4"/>
<dbReference type="PANTHER" id="PTHR43808">
    <property type="entry name" value="ACETYLORNITHINE DEACETYLASE"/>
    <property type="match status" value="1"/>
</dbReference>
<organism evidence="4 5">
    <name type="scientific">Conexibacter arvalis</name>
    <dbReference type="NCBI Taxonomy" id="912552"/>
    <lineage>
        <taxon>Bacteria</taxon>
        <taxon>Bacillati</taxon>
        <taxon>Actinomycetota</taxon>
        <taxon>Thermoleophilia</taxon>
        <taxon>Solirubrobacterales</taxon>
        <taxon>Conexibacteraceae</taxon>
        <taxon>Conexibacter</taxon>
    </lineage>
</organism>
<accession>A0A840ID65</accession>
<dbReference type="GO" id="GO:0046872">
    <property type="term" value="F:metal ion binding"/>
    <property type="evidence" value="ECO:0007669"/>
    <property type="project" value="UniProtKB-KW"/>
</dbReference>
<feature type="domain" description="Peptidase M20 dimerisation" evidence="3">
    <location>
        <begin position="187"/>
        <end position="294"/>
    </location>
</feature>